<evidence type="ECO:0000256" key="2">
    <source>
        <dbReference type="ARBA" id="ARBA00005236"/>
    </source>
</evidence>
<dbReference type="GO" id="GO:0098797">
    <property type="term" value="C:plasma membrane protein complex"/>
    <property type="evidence" value="ECO:0007669"/>
    <property type="project" value="TreeGrafter"/>
</dbReference>
<reference evidence="10 11" key="1">
    <citation type="submission" date="2008-06" db="EMBL/GenBank/DDBJ databases">
        <title>Complete sequence of Chloroherpeton thalassium ATCC 35110.</title>
        <authorList>
            <consortium name="US DOE Joint Genome Institute"/>
            <person name="Lucas S."/>
            <person name="Copeland A."/>
            <person name="Lapidus A."/>
            <person name="Glavina del Rio T."/>
            <person name="Dalin E."/>
            <person name="Tice H."/>
            <person name="Bruce D."/>
            <person name="Goodwin L."/>
            <person name="Pitluck S."/>
            <person name="Schmutz J."/>
            <person name="Larimer F."/>
            <person name="Land M."/>
            <person name="Hauser L."/>
            <person name="Kyrpides N."/>
            <person name="Mikhailova N."/>
            <person name="Liu Z."/>
            <person name="Li T."/>
            <person name="Zhao F."/>
            <person name="Overmann J."/>
            <person name="Bryant D.A."/>
            <person name="Richardson P."/>
        </authorList>
    </citation>
    <scope>NUCLEOTIDE SEQUENCE [LARGE SCALE GENOMIC DNA]</scope>
    <source>
        <strain evidence="11">ATCC 35110 / GB-78</strain>
    </source>
</reference>
<dbReference type="eggNOG" id="COG4591">
    <property type="taxonomic scope" value="Bacteria"/>
</dbReference>
<evidence type="ECO:0000256" key="4">
    <source>
        <dbReference type="ARBA" id="ARBA00022692"/>
    </source>
</evidence>
<dbReference type="Pfam" id="PF02687">
    <property type="entry name" value="FtsX"/>
    <property type="match status" value="1"/>
</dbReference>
<keyword evidence="6 7" id="KW-0472">Membrane</keyword>
<dbReference type="PANTHER" id="PTHR30489:SF0">
    <property type="entry name" value="LIPOPROTEIN-RELEASING SYSTEM TRANSMEMBRANE PROTEIN LOLE"/>
    <property type="match status" value="1"/>
</dbReference>
<evidence type="ECO:0000313" key="10">
    <source>
        <dbReference type="EMBL" id="ACF12873.1"/>
    </source>
</evidence>
<dbReference type="KEGG" id="cts:Ctha_0402"/>
<dbReference type="STRING" id="517418.Ctha_0402"/>
<feature type="transmembrane region" description="Helical" evidence="7">
    <location>
        <begin position="286"/>
        <end position="311"/>
    </location>
</feature>
<evidence type="ECO:0000256" key="3">
    <source>
        <dbReference type="ARBA" id="ARBA00022475"/>
    </source>
</evidence>
<evidence type="ECO:0008006" key="12">
    <source>
        <dbReference type="Google" id="ProtNLM"/>
    </source>
</evidence>
<sequence length="422" mass="45624">MIQTIFKIAIGHLVGRARQTVTTLVGVSVSTMVLITTISLMRGLVDSFTESIVDIAPHIVVRGESIIPDKIDLISNDKGTRRAFVVDNVQEEDPEEITNYRQILSLMEEAPYDEAISVASPYVSSQVMAIKGTANQPIEVNGVLIDRENKVAKIESNLKSGSLESLQKTPNGLLLGEKIAEDLEIQLFDELTLVASSGVTVRAKVVGTFFTGVKSIDNKAFVNLKVGQLLEEMPPNKVTGINLRVKDLLQNTELARELERVTGYKCETWQEANDSIIGLFNRIGNIVYSLVGFVALVSGFGVANILVTTIYEKTRDIAIMKSYGFTSNQIVALFVLEGVLVGLAGALLGAILAIGSTNLLASLPTESAQGPVVRKGFAMSQSPIYYLITIGLTVFISTVAAMIPSRKAAKLQPVQVLRDANL</sequence>
<dbReference type="PANTHER" id="PTHR30489">
    <property type="entry name" value="LIPOPROTEIN-RELEASING SYSTEM TRANSMEMBRANE PROTEIN LOLE"/>
    <property type="match status" value="1"/>
</dbReference>
<keyword evidence="3" id="KW-1003">Cell membrane</keyword>
<accession>B3QU75</accession>
<feature type="transmembrane region" description="Helical" evidence="7">
    <location>
        <begin position="331"/>
        <end position="354"/>
    </location>
</feature>
<dbReference type="InterPro" id="IPR003838">
    <property type="entry name" value="ABC3_permease_C"/>
</dbReference>
<organism evidence="10 11">
    <name type="scientific">Chloroherpeton thalassium (strain ATCC 35110 / GB-78)</name>
    <dbReference type="NCBI Taxonomy" id="517418"/>
    <lineage>
        <taxon>Bacteria</taxon>
        <taxon>Pseudomonadati</taxon>
        <taxon>Chlorobiota</taxon>
        <taxon>Chlorobiia</taxon>
        <taxon>Chlorobiales</taxon>
        <taxon>Chloroherpetonaceae</taxon>
        <taxon>Chloroherpeton</taxon>
    </lineage>
</organism>
<comment type="similarity">
    <text evidence="2">Belongs to the ABC-4 integral membrane protein family. LolC/E subfamily.</text>
</comment>
<evidence type="ECO:0000256" key="5">
    <source>
        <dbReference type="ARBA" id="ARBA00022989"/>
    </source>
</evidence>
<proteinExistence type="inferred from homology"/>
<gene>
    <name evidence="10" type="ordered locus">Ctha_0402</name>
</gene>
<dbReference type="InterPro" id="IPR025857">
    <property type="entry name" value="MacB_PCD"/>
</dbReference>
<feature type="transmembrane region" description="Helical" evidence="7">
    <location>
        <begin position="21"/>
        <end position="41"/>
    </location>
</feature>
<dbReference type="Pfam" id="PF12704">
    <property type="entry name" value="MacB_PCD"/>
    <property type="match status" value="1"/>
</dbReference>
<dbReference type="EMBL" id="CP001100">
    <property type="protein sequence ID" value="ACF12873.1"/>
    <property type="molecule type" value="Genomic_DNA"/>
</dbReference>
<dbReference type="GO" id="GO:0044874">
    <property type="term" value="P:lipoprotein localization to outer membrane"/>
    <property type="evidence" value="ECO:0007669"/>
    <property type="project" value="TreeGrafter"/>
</dbReference>
<evidence type="ECO:0000256" key="6">
    <source>
        <dbReference type="ARBA" id="ARBA00023136"/>
    </source>
</evidence>
<dbReference type="RefSeq" id="WP_012498957.1">
    <property type="nucleotide sequence ID" value="NC_011026.1"/>
</dbReference>
<comment type="subcellular location">
    <subcellularLocation>
        <location evidence="1">Cell membrane</location>
        <topology evidence="1">Multi-pass membrane protein</topology>
    </subcellularLocation>
</comment>
<evidence type="ECO:0000256" key="7">
    <source>
        <dbReference type="SAM" id="Phobius"/>
    </source>
</evidence>
<dbReference type="HOGENOM" id="CLU_000604_8_1_10"/>
<dbReference type="OrthoDB" id="9770036at2"/>
<evidence type="ECO:0000313" key="11">
    <source>
        <dbReference type="Proteomes" id="UP000001208"/>
    </source>
</evidence>
<feature type="domain" description="ABC3 transporter permease C-terminal" evidence="8">
    <location>
        <begin position="289"/>
        <end position="413"/>
    </location>
</feature>
<evidence type="ECO:0000259" key="9">
    <source>
        <dbReference type="Pfam" id="PF12704"/>
    </source>
</evidence>
<dbReference type="AlphaFoldDB" id="B3QU75"/>
<keyword evidence="5 7" id="KW-1133">Transmembrane helix</keyword>
<feature type="transmembrane region" description="Helical" evidence="7">
    <location>
        <begin position="384"/>
        <end position="403"/>
    </location>
</feature>
<evidence type="ECO:0000259" key="8">
    <source>
        <dbReference type="Pfam" id="PF02687"/>
    </source>
</evidence>
<keyword evidence="4 7" id="KW-0812">Transmembrane</keyword>
<feature type="domain" description="MacB-like periplasmic core" evidence="9">
    <location>
        <begin position="20"/>
        <end position="260"/>
    </location>
</feature>
<evidence type="ECO:0000256" key="1">
    <source>
        <dbReference type="ARBA" id="ARBA00004651"/>
    </source>
</evidence>
<dbReference type="Proteomes" id="UP000001208">
    <property type="component" value="Chromosome"/>
</dbReference>
<protein>
    <recommendedName>
        <fullName evidence="12">ABC3 transporter permease protein domain-containing protein</fullName>
    </recommendedName>
</protein>
<dbReference type="InterPro" id="IPR051447">
    <property type="entry name" value="Lipoprotein-release_system"/>
</dbReference>
<keyword evidence="11" id="KW-1185">Reference proteome</keyword>
<name>B3QU75_CHLT3</name>